<evidence type="ECO:0000313" key="4">
    <source>
        <dbReference type="Proteomes" id="UP001231189"/>
    </source>
</evidence>
<evidence type="ECO:0000256" key="2">
    <source>
        <dbReference type="SAM" id="MobiDB-lite"/>
    </source>
</evidence>
<feature type="compositionally biased region" description="Basic and acidic residues" evidence="2">
    <location>
        <begin position="202"/>
        <end position="211"/>
    </location>
</feature>
<sequence length="670" mass="73137">MVKKKNPTLATSAVSSGAAAKTPLNPSRRSASDAALPAPAPPAPSNSMAGPNPSDWPVSTTTKRDKKKARSLGIISSDEGNVILPGPKDETRVNIAELSEKELLDEVRRLTLFSQEDSIPLTSSQPPFDADHLPTEIPIAPECLQDPSNDSSEKRDSSSPVGSHTEGNASPKDEHNDPMNPKAVFINPQSSADDISDTAGSMHDDDVDRAAFVDAAAEEAEALPSKKPFSGFADEDDLYDLGEGFMEPLSKKAKSCTILPNPAASEASTPAAAPAAQISIASSLSKGKDIPSTAVVTASPPGKPDLRAVISSLEAFASQYTSLEVAKAQLQKEVKSFSSKLEGAIKIAAEARQEVDYLKEEVEGLKKRLKDEEASRLAAEARVIEKDDLLRQSSLALLNAADILAEALGKHPNNSLANALSMTLVSHQLVQDLLQKGKGAMERMHSMIFPKIDQNKTLGQLIDAFAINTTEVIEVFPVPSFTDDSSGACSESDRLQRMKDRIAQMEKDMRSTYALAAIIMKKNELAVDAEHYALAELHRATESLNFIALNPAEENKRIHERVNALAQLSSLEEIFWEDHSKASTVAKFQDRVQQVHRFFDKCYRGLRVIWKMTFPLNAVPPTMLTLMSEFSNAKRSEAWFEHNFLQELDLRSPLSLYVILQQTCWQLPMR</sequence>
<feature type="region of interest" description="Disordered" evidence="2">
    <location>
        <begin position="114"/>
        <end position="232"/>
    </location>
</feature>
<comment type="caution">
    <text evidence="3">The sequence shown here is derived from an EMBL/GenBank/DDBJ whole genome shotgun (WGS) entry which is preliminary data.</text>
</comment>
<keyword evidence="1" id="KW-0175">Coiled coil</keyword>
<feature type="coiled-coil region" evidence="1">
    <location>
        <begin position="313"/>
        <end position="382"/>
    </location>
</feature>
<dbReference type="EMBL" id="JAUUTY010000005">
    <property type="protein sequence ID" value="KAK1628548.1"/>
    <property type="molecule type" value="Genomic_DNA"/>
</dbReference>
<evidence type="ECO:0000256" key="1">
    <source>
        <dbReference type="SAM" id="Coils"/>
    </source>
</evidence>
<gene>
    <name evidence="3" type="ORF">QYE76_002863</name>
</gene>
<feature type="compositionally biased region" description="Low complexity" evidence="2">
    <location>
        <begin position="26"/>
        <end position="37"/>
    </location>
</feature>
<accession>A0AAD8W0Q6</accession>
<reference evidence="3" key="1">
    <citation type="submission" date="2023-07" db="EMBL/GenBank/DDBJ databases">
        <title>A chromosome-level genome assembly of Lolium multiflorum.</title>
        <authorList>
            <person name="Chen Y."/>
            <person name="Copetti D."/>
            <person name="Kolliker R."/>
            <person name="Studer B."/>
        </authorList>
    </citation>
    <scope>NUCLEOTIDE SEQUENCE</scope>
    <source>
        <strain evidence="3">02402/16</strain>
        <tissue evidence="3">Leaf</tissue>
    </source>
</reference>
<keyword evidence="4" id="KW-1185">Reference proteome</keyword>
<dbReference type="Proteomes" id="UP001231189">
    <property type="component" value="Unassembled WGS sequence"/>
</dbReference>
<feature type="compositionally biased region" description="Polar residues" evidence="2">
    <location>
        <begin position="114"/>
        <end position="126"/>
    </location>
</feature>
<protein>
    <submittedName>
        <fullName evidence="3">Uncharacterized protein</fullName>
    </submittedName>
</protein>
<feature type="region of interest" description="Disordered" evidence="2">
    <location>
        <begin position="1"/>
        <end position="90"/>
    </location>
</feature>
<dbReference type="AlphaFoldDB" id="A0AAD8W0Q6"/>
<name>A0AAD8W0Q6_LOLMU</name>
<proteinExistence type="predicted"/>
<evidence type="ECO:0000313" key="3">
    <source>
        <dbReference type="EMBL" id="KAK1628548.1"/>
    </source>
</evidence>
<organism evidence="3 4">
    <name type="scientific">Lolium multiflorum</name>
    <name type="common">Italian ryegrass</name>
    <name type="synonym">Lolium perenne subsp. multiflorum</name>
    <dbReference type="NCBI Taxonomy" id="4521"/>
    <lineage>
        <taxon>Eukaryota</taxon>
        <taxon>Viridiplantae</taxon>
        <taxon>Streptophyta</taxon>
        <taxon>Embryophyta</taxon>
        <taxon>Tracheophyta</taxon>
        <taxon>Spermatophyta</taxon>
        <taxon>Magnoliopsida</taxon>
        <taxon>Liliopsida</taxon>
        <taxon>Poales</taxon>
        <taxon>Poaceae</taxon>
        <taxon>BOP clade</taxon>
        <taxon>Pooideae</taxon>
        <taxon>Poodae</taxon>
        <taxon>Poeae</taxon>
        <taxon>Poeae Chloroplast Group 2 (Poeae type)</taxon>
        <taxon>Loliodinae</taxon>
        <taxon>Loliinae</taxon>
        <taxon>Lolium</taxon>
    </lineage>
</organism>